<dbReference type="EMBL" id="DS178293">
    <property type="protein sequence ID" value="EFP85198.2"/>
    <property type="molecule type" value="Genomic_DNA"/>
</dbReference>
<dbReference type="VEuPathDB" id="FungiDB:PGTG_11367"/>
<dbReference type="KEGG" id="pgr:PGTG_11367"/>
<reference evidence="2" key="2">
    <citation type="journal article" date="2011" name="Proc. Natl. Acad. Sci. U.S.A.">
        <title>Obligate biotrophy features unraveled by the genomic analysis of rust fungi.</title>
        <authorList>
            <person name="Duplessis S."/>
            <person name="Cuomo C.A."/>
            <person name="Lin Y.-C."/>
            <person name="Aerts A."/>
            <person name="Tisserant E."/>
            <person name="Veneault-Fourrey C."/>
            <person name="Joly D.L."/>
            <person name="Hacquard S."/>
            <person name="Amselem J."/>
            <person name="Cantarel B.L."/>
            <person name="Chiu R."/>
            <person name="Coutinho P.M."/>
            <person name="Feau N."/>
            <person name="Field M."/>
            <person name="Frey P."/>
            <person name="Gelhaye E."/>
            <person name="Goldberg J."/>
            <person name="Grabherr M.G."/>
            <person name="Kodira C.D."/>
            <person name="Kohler A."/>
            <person name="Kuees U."/>
            <person name="Lindquist E.A."/>
            <person name="Lucas S.M."/>
            <person name="Mago R."/>
            <person name="Mauceli E."/>
            <person name="Morin E."/>
            <person name="Murat C."/>
            <person name="Pangilinan J.L."/>
            <person name="Park R."/>
            <person name="Pearson M."/>
            <person name="Quesneville H."/>
            <person name="Rouhier N."/>
            <person name="Sakthikumar S."/>
            <person name="Salamov A.A."/>
            <person name="Schmutz J."/>
            <person name="Selles B."/>
            <person name="Shapiro H."/>
            <person name="Tanguay P."/>
            <person name="Tuskan G.A."/>
            <person name="Henrissat B."/>
            <person name="Van de Peer Y."/>
            <person name="Rouze P."/>
            <person name="Ellis J.G."/>
            <person name="Dodds P.N."/>
            <person name="Schein J.E."/>
            <person name="Zhong S."/>
            <person name="Hamelin R.C."/>
            <person name="Grigoriev I.V."/>
            <person name="Szabo L.J."/>
            <person name="Martin F."/>
        </authorList>
    </citation>
    <scope>NUCLEOTIDE SEQUENCE [LARGE SCALE GENOMIC DNA]</scope>
    <source>
        <strain evidence="2">CRL 75-36-700-3 / race SCCL</strain>
    </source>
</reference>
<proteinExistence type="predicted"/>
<dbReference type="GeneID" id="10527181"/>
<accession>E3KLM3</accession>
<dbReference type="RefSeq" id="XP_003329617.2">
    <property type="nucleotide sequence ID" value="XM_003329569.2"/>
</dbReference>
<dbReference type="Proteomes" id="UP000008783">
    <property type="component" value="Unassembled WGS sequence"/>
</dbReference>
<name>E3KLM3_PUCGT</name>
<reference key="1">
    <citation type="submission" date="2007-01" db="EMBL/GenBank/DDBJ databases">
        <title>The Genome Sequence of Puccinia graminis f. sp. tritici Strain CRL 75-36-700-3.</title>
        <authorList>
            <consortium name="The Broad Institute Genome Sequencing Platform"/>
            <person name="Birren B."/>
            <person name="Lander E."/>
            <person name="Galagan J."/>
            <person name="Nusbaum C."/>
            <person name="Devon K."/>
            <person name="Cuomo C."/>
            <person name="Jaffe D."/>
            <person name="Butler J."/>
            <person name="Alvarez P."/>
            <person name="Gnerre S."/>
            <person name="Grabherr M."/>
            <person name="Mauceli E."/>
            <person name="Brockman W."/>
            <person name="Young S."/>
            <person name="LaButti K."/>
            <person name="Sykes S."/>
            <person name="DeCaprio D."/>
            <person name="Crawford M."/>
            <person name="Koehrsen M."/>
            <person name="Engels R."/>
            <person name="Montgomery P."/>
            <person name="Pearson M."/>
            <person name="Howarth C."/>
            <person name="Larson L."/>
            <person name="White J."/>
            <person name="Zeng Q."/>
            <person name="Kodira C."/>
            <person name="Yandava C."/>
            <person name="Alvarado L."/>
            <person name="O'Leary S."/>
            <person name="Szabo L."/>
            <person name="Dean R."/>
            <person name="Schein J."/>
        </authorList>
    </citation>
    <scope>NUCLEOTIDE SEQUENCE</scope>
    <source>
        <strain>CRL 75-36-700-3</strain>
    </source>
</reference>
<evidence type="ECO:0000313" key="1">
    <source>
        <dbReference type="EMBL" id="EFP85198.2"/>
    </source>
</evidence>
<dbReference type="HOGENOM" id="CLU_2373828_0_0_1"/>
<keyword evidence="2" id="KW-1185">Reference proteome</keyword>
<dbReference type="OrthoDB" id="10578890at2759"/>
<evidence type="ECO:0000313" key="2">
    <source>
        <dbReference type="Proteomes" id="UP000008783"/>
    </source>
</evidence>
<protein>
    <submittedName>
        <fullName evidence="1">Uncharacterized protein</fullName>
    </submittedName>
</protein>
<dbReference type="InParanoid" id="E3KLM3"/>
<sequence length="95" mass="10704">MASQTNAKLQMNHDQLDTDNWMINANITLINALSQGLAPTANSPEHLSLQNRQLKLDVQLQEVEIAMPKPLWPQRNLQVQLLPGQGCSRTSFNRD</sequence>
<gene>
    <name evidence="1" type="ORF">PGTG_11367</name>
</gene>
<organism evidence="1 2">
    <name type="scientific">Puccinia graminis f. sp. tritici (strain CRL 75-36-700-3 / race SCCL)</name>
    <name type="common">Black stem rust fungus</name>
    <dbReference type="NCBI Taxonomy" id="418459"/>
    <lineage>
        <taxon>Eukaryota</taxon>
        <taxon>Fungi</taxon>
        <taxon>Dikarya</taxon>
        <taxon>Basidiomycota</taxon>
        <taxon>Pucciniomycotina</taxon>
        <taxon>Pucciniomycetes</taxon>
        <taxon>Pucciniales</taxon>
        <taxon>Pucciniaceae</taxon>
        <taxon>Puccinia</taxon>
    </lineage>
</organism>
<dbReference type="AlphaFoldDB" id="E3KLM3"/>